<dbReference type="Proteomes" id="UP000782241">
    <property type="component" value="Unassembled WGS sequence"/>
</dbReference>
<dbReference type="EMBL" id="JAGPUO010000012">
    <property type="protein sequence ID" value="KAG5659209.1"/>
    <property type="molecule type" value="Genomic_DNA"/>
</dbReference>
<dbReference type="SUPFAM" id="SSF109854">
    <property type="entry name" value="DinB/YfiT-like putative metalloenzymes"/>
    <property type="match status" value="1"/>
</dbReference>
<evidence type="ECO:0000313" key="3">
    <source>
        <dbReference type="Proteomes" id="UP000782241"/>
    </source>
</evidence>
<dbReference type="InterPro" id="IPR018531">
    <property type="entry name" value="DUF1993"/>
</dbReference>
<protein>
    <recommendedName>
        <fullName evidence="4">DUF1993 domain-containing protein</fullName>
    </recommendedName>
</protein>
<proteinExistence type="predicted"/>
<evidence type="ECO:0008006" key="4">
    <source>
        <dbReference type="Google" id="ProtNLM"/>
    </source>
</evidence>
<dbReference type="PANTHER" id="PTHR36922">
    <property type="entry name" value="BLL2446 PROTEIN"/>
    <property type="match status" value="1"/>
</dbReference>
<evidence type="ECO:0000256" key="1">
    <source>
        <dbReference type="SAM" id="MobiDB-lite"/>
    </source>
</evidence>
<dbReference type="Pfam" id="PF09351">
    <property type="entry name" value="DUF1993"/>
    <property type="match status" value="1"/>
</dbReference>
<sequence>MSYSLYDAAILHSKDALNSLSSILKKAESHANAASFTTAKLAEDMLDLSFQVHFTTDTAQKIAARLTGSEPLTLAREDCNSFESYQARIAQVLEVLNKVDRELVEKRIDEVVTIGLGPGKSADMKCRDFAQGYAIPNVFFHLTTAYAILRKEGVDLGKMDFLTPFGSPKPGSLSSFATPLSITRPQIPIFKSNISIITTVKMAAHWWLLRAIQSFEDHIVASILRRPGFHRAVGRIHKTINEKQYGRNPHEPLAPGEATADPNSGDRNERFARHFIEELKNQFRGKPTDLPSNRPKK</sequence>
<comment type="caution">
    <text evidence="2">The sequence shown here is derived from an EMBL/GenBank/DDBJ whole genome shotgun (WGS) entry which is preliminary data.</text>
</comment>
<dbReference type="AlphaFoldDB" id="A0A9P7GZV4"/>
<gene>
    <name evidence="2" type="ORF">KAF25_000411</name>
</gene>
<keyword evidence="3" id="KW-1185">Reference proteome</keyword>
<feature type="region of interest" description="Disordered" evidence="1">
    <location>
        <begin position="242"/>
        <end position="268"/>
    </location>
</feature>
<dbReference type="Gene3D" id="1.20.120.450">
    <property type="entry name" value="dinb family like domain"/>
    <property type="match status" value="1"/>
</dbReference>
<organism evidence="2 3">
    <name type="scientific">Fusarium avenaceum</name>
    <dbReference type="NCBI Taxonomy" id="40199"/>
    <lineage>
        <taxon>Eukaryota</taxon>
        <taxon>Fungi</taxon>
        <taxon>Dikarya</taxon>
        <taxon>Ascomycota</taxon>
        <taxon>Pezizomycotina</taxon>
        <taxon>Sordariomycetes</taxon>
        <taxon>Hypocreomycetidae</taxon>
        <taxon>Hypocreales</taxon>
        <taxon>Nectriaceae</taxon>
        <taxon>Fusarium</taxon>
        <taxon>Fusarium tricinctum species complex</taxon>
    </lineage>
</organism>
<dbReference type="InterPro" id="IPR020301">
    <property type="entry name" value="Mrx7"/>
</dbReference>
<accession>A0A9P7GZV4</accession>
<name>A0A9P7GZV4_9HYPO</name>
<reference evidence="2" key="1">
    <citation type="submission" date="2021-04" db="EMBL/GenBank/DDBJ databases">
        <title>Draft genome of Fusarium avenaceum strain F156N33, isolated from an atmospheric sample in Virginia.</title>
        <authorList>
            <person name="Yang S."/>
            <person name="Vinatzer B.A."/>
            <person name="Coleman J."/>
        </authorList>
    </citation>
    <scope>NUCLEOTIDE SEQUENCE</scope>
    <source>
        <strain evidence="2">F156N33</strain>
    </source>
</reference>
<dbReference type="InterPro" id="IPR034660">
    <property type="entry name" value="DinB/YfiT-like"/>
</dbReference>
<dbReference type="PANTHER" id="PTHR36922:SF1">
    <property type="entry name" value="DUF1993 DOMAIN-CONTAINING PROTEIN"/>
    <property type="match status" value="1"/>
</dbReference>
<evidence type="ECO:0000313" key="2">
    <source>
        <dbReference type="EMBL" id="KAG5659209.1"/>
    </source>
</evidence>
<dbReference type="Pfam" id="PF10906">
    <property type="entry name" value="Mrx7"/>
    <property type="match status" value="1"/>
</dbReference>